<dbReference type="RefSeq" id="WP_237245475.1">
    <property type="nucleotide sequence ID" value="NZ_CP012672.1"/>
</dbReference>
<sequence>MILGRHTSDDVWRASLAEAREGRWIAQRYFAALENERRESVNYGIYLIAGEACGIYARVQAGMTDAAALSAPALVR</sequence>
<name>A0A4P2QRG9_SORCE</name>
<proteinExistence type="predicted"/>
<dbReference type="SUPFAM" id="SSF56059">
    <property type="entry name" value="Glutathione synthetase ATP-binding domain-like"/>
    <property type="match status" value="1"/>
</dbReference>
<evidence type="ECO:0000313" key="2">
    <source>
        <dbReference type="Proteomes" id="UP000295497"/>
    </source>
</evidence>
<dbReference type="Proteomes" id="UP000295497">
    <property type="component" value="Chromosome"/>
</dbReference>
<evidence type="ECO:0000313" key="1">
    <source>
        <dbReference type="EMBL" id="AUX32143.1"/>
    </source>
</evidence>
<protein>
    <submittedName>
        <fullName evidence="1">Uncharacterized protein</fullName>
    </submittedName>
</protein>
<dbReference type="EMBL" id="CP012672">
    <property type="protein sequence ID" value="AUX32143.1"/>
    <property type="molecule type" value="Genomic_DNA"/>
</dbReference>
<reference evidence="1 2" key="1">
    <citation type="submission" date="2015-09" db="EMBL/GenBank/DDBJ databases">
        <title>Sorangium comparison.</title>
        <authorList>
            <person name="Zaburannyi N."/>
            <person name="Bunk B."/>
            <person name="Overmann J."/>
            <person name="Mueller R."/>
        </authorList>
    </citation>
    <scope>NUCLEOTIDE SEQUENCE [LARGE SCALE GENOMIC DNA]</scope>
    <source>
        <strain evidence="1 2">So ce836</strain>
    </source>
</reference>
<organism evidence="1 2">
    <name type="scientific">Sorangium cellulosum</name>
    <name type="common">Polyangium cellulosum</name>
    <dbReference type="NCBI Taxonomy" id="56"/>
    <lineage>
        <taxon>Bacteria</taxon>
        <taxon>Pseudomonadati</taxon>
        <taxon>Myxococcota</taxon>
        <taxon>Polyangia</taxon>
        <taxon>Polyangiales</taxon>
        <taxon>Polyangiaceae</taxon>
        <taxon>Sorangium</taxon>
    </lineage>
</organism>
<accession>A0A4P2QRG9</accession>
<dbReference type="AlphaFoldDB" id="A0A4P2QRG9"/>
<gene>
    <name evidence="1" type="ORF">SOCE836_042790</name>
</gene>